<keyword evidence="6" id="KW-0378">Hydrolase</keyword>
<feature type="transmembrane region" description="Helical" evidence="10">
    <location>
        <begin position="89"/>
        <end position="109"/>
    </location>
</feature>
<dbReference type="GO" id="GO:0004190">
    <property type="term" value="F:aspartic-type endopeptidase activity"/>
    <property type="evidence" value="ECO:0007669"/>
    <property type="project" value="UniProtKB-KW"/>
</dbReference>
<dbReference type="PANTHER" id="PTHR33695">
    <property type="entry name" value="LIPOPROTEIN SIGNAL PEPTIDASE"/>
    <property type="match status" value="1"/>
</dbReference>
<evidence type="ECO:0000313" key="11">
    <source>
        <dbReference type="EMBL" id="AXE60609.1"/>
    </source>
</evidence>
<dbReference type="OrthoDB" id="397153at2"/>
<feature type="transmembrane region" description="Helical" evidence="10">
    <location>
        <begin position="116"/>
        <end position="133"/>
    </location>
</feature>
<keyword evidence="4 10" id="KW-0812">Transmembrane</keyword>
<dbReference type="GO" id="GO:0006508">
    <property type="term" value="P:proteolysis"/>
    <property type="evidence" value="ECO:0007669"/>
    <property type="project" value="UniProtKB-KW"/>
</dbReference>
<dbReference type="PROSITE" id="PS00855">
    <property type="entry name" value="SPASE_II"/>
    <property type="match status" value="1"/>
</dbReference>
<gene>
    <name evidence="11" type="ORF">DA803_00680</name>
</gene>
<protein>
    <submittedName>
        <fullName evidence="11">Signal peptidase II</fullName>
    </submittedName>
</protein>
<keyword evidence="8 10" id="KW-0472">Membrane</keyword>
<evidence type="ECO:0000313" key="12">
    <source>
        <dbReference type="Proteomes" id="UP000252477"/>
    </source>
</evidence>
<dbReference type="AlphaFoldDB" id="A0A2Z5IPI4"/>
<proteinExistence type="inferred from homology"/>
<keyword evidence="12" id="KW-1185">Reference proteome</keyword>
<dbReference type="Proteomes" id="UP000252477">
    <property type="component" value="Chromosome"/>
</dbReference>
<reference evidence="11 12" key="1">
    <citation type="submission" date="2018-05" db="EMBL/GenBank/DDBJ databases">
        <title>Annotation of the Mycoplasma phocidae genome.</title>
        <authorList>
            <person name="Brown D.R."/>
            <person name="Kutish G.F."/>
            <person name="Frasca S.Jr."/>
        </authorList>
    </citation>
    <scope>NUCLEOTIDE SEQUENCE [LARGE SCALE GENOMIC DNA]</scope>
    <source>
        <strain evidence="11 12">105</strain>
    </source>
</reference>
<name>A0A2Z5IPI4_9BACT</name>
<dbReference type="GO" id="GO:0016020">
    <property type="term" value="C:membrane"/>
    <property type="evidence" value="ECO:0007669"/>
    <property type="project" value="InterPro"/>
</dbReference>
<keyword evidence="2" id="KW-1003">Cell membrane</keyword>
<dbReference type="PANTHER" id="PTHR33695:SF1">
    <property type="entry name" value="LIPOPROTEIN SIGNAL PEPTIDASE"/>
    <property type="match status" value="1"/>
</dbReference>
<evidence type="ECO:0000256" key="10">
    <source>
        <dbReference type="SAM" id="Phobius"/>
    </source>
</evidence>
<evidence type="ECO:0000256" key="6">
    <source>
        <dbReference type="ARBA" id="ARBA00022801"/>
    </source>
</evidence>
<keyword evidence="5" id="KW-0064">Aspartyl protease</keyword>
<sequence length="207" mass="23878">MKNKKKMPVFFTKKYWVENWKTSLINLAIYFAVFIALSLVDLLTKEYIFNNRAKDLDITDHYAVYKSNFIIFWSIFHRGTTISLGLPDWTLHFVSVLIFLTTLTVTLFFKDKSFRWTVVAFAMVSAGAFGNMYDRIAHGGVRDIIHLPWANGGTFNFADAWLVLGGIASLLSIIIVTFWVLPQKHNKESNTQLNLNDYNEVNFESQT</sequence>
<dbReference type="RefSeq" id="WP_114190725.1">
    <property type="nucleotide sequence ID" value="NZ_CP029295.1"/>
</dbReference>
<feature type="transmembrane region" description="Helical" evidence="10">
    <location>
        <begin position="160"/>
        <end position="181"/>
    </location>
</feature>
<dbReference type="Pfam" id="PF01252">
    <property type="entry name" value="Peptidase_A8"/>
    <property type="match status" value="1"/>
</dbReference>
<evidence type="ECO:0000256" key="3">
    <source>
        <dbReference type="ARBA" id="ARBA00022670"/>
    </source>
</evidence>
<evidence type="ECO:0000256" key="5">
    <source>
        <dbReference type="ARBA" id="ARBA00022750"/>
    </source>
</evidence>
<accession>A0A2Z5IPI4</accession>
<dbReference type="PRINTS" id="PR00781">
    <property type="entry name" value="LIPOSIGPTASE"/>
</dbReference>
<dbReference type="InterPro" id="IPR001872">
    <property type="entry name" value="Peptidase_A8"/>
</dbReference>
<keyword evidence="7 10" id="KW-1133">Transmembrane helix</keyword>
<organism evidence="11 12">
    <name type="scientific">[Mycoplasma] phocae</name>
    <dbReference type="NCBI Taxonomy" id="142651"/>
    <lineage>
        <taxon>Bacteria</taxon>
        <taxon>Bacillati</taxon>
        <taxon>Mycoplasmatota</taxon>
        <taxon>Mycoplasmoidales</taxon>
        <taxon>Metamycoplasmataceae</taxon>
        <taxon>Metamycoplasma</taxon>
    </lineage>
</organism>
<feature type="transmembrane region" description="Helical" evidence="10">
    <location>
        <begin position="20"/>
        <end position="40"/>
    </location>
</feature>
<evidence type="ECO:0000256" key="1">
    <source>
        <dbReference type="ARBA" id="ARBA00006139"/>
    </source>
</evidence>
<evidence type="ECO:0000256" key="9">
    <source>
        <dbReference type="RuleBase" id="RU004181"/>
    </source>
</evidence>
<evidence type="ECO:0000256" key="2">
    <source>
        <dbReference type="ARBA" id="ARBA00022475"/>
    </source>
</evidence>
<evidence type="ECO:0000256" key="7">
    <source>
        <dbReference type="ARBA" id="ARBA00022989"/>
    </source>
</evidence>
<dbReference type="KEGG" id="mpho:DA803_00680"/>
<evidence type="ECO:0000256" key="4">
    <source>
        <dbReference type="ARBA" id="ARBA00022692"/>
    </source>
</evidence>
<comment type="similarity">
    <text evidence="1 9">Belongs to the peptidase A8 family.</text>
</comment>
<keyword evidence="3" id="KW-0645">Protease</keyword>
<evidence type="ECO:0000256" key="8">
    <source>
        <dbReference type="ARBA" id="ARBA00023136"/>
    </source>
</evidence>
<dbReference type="EMBL" id="CP029295">
    <property type="protein sequence ID" value="AXE60609.1"/>
    <property type="molecule type" value="Genomic_DNA"/>
</dbReference>